<dbReference type="STRING" id="857340.A0A086SWK3"/>
<dbReference type="Pfam" id="PF17124">
    <property type="entry name" value="ThiJ_like"/>
    <property type="match status" value="1"/>
</dbReference>
<accession>A0A086SWK3</accession>
<dbReference type="PANTHER" id="PTHR43068">
    <property type="entry name" value="SLR1854 PROTEIN"/>
    <property type="match status" value="1"/>
</dbReference>
<gene>
    <name evidence="1" type="ORF">ACRE_077790</name>
</gene>
<dbReference type="EMBL" id="JPKY01000126">
    <property type="protein sequence ID" value="KFH41485.1"/>
    <property type="molecule type" value="Genomic_DNA"/>
</dbReference>
<keyword evidence="2" id="KW-1185">Reference proteome</keyword>
<proteinExistence type="predicted"/>
<dbReference type="AlphaFoldDB" id="A0A086SWK3"/>
<organism evidence="1 2">
    <name type="scientific">Hapsidospora chrysogenum (strain ATCC 11550 / CBS 779.69 / DSM 880 / IAM 14645 / JCM 23072 / IMI 49137)</name>
    <name type="common">Acremonium chrysogenum</name>
    <dbReference type="NCBI Taxonomy" id="857340"/>
    <lineage>
        <taxon>Eukaryota</taxon>
        <taxon>Fungi</taxon>
        <taxon>Dikarya</taxon>
        <taxon>Ascomycota</taxon>
        <taxon>Pezizomycotina</taxon>
        <taxon>Sordariomycetes</taxon>
        <taxon>Hypocreomycetidae</taxon>
        <taxon>Hypocreales</taxon>
        <taxon>Bionectriaceae</taxon>
        <taxon>Hapsidospora</taxon>
    </lineage>
</organism>
<dbReference type="InterPro" id="IPR032633">
    <property type="entry name" value="ThiJ-like"/>
</dbReference>
<protein>
    <recommendedName>
        <fullName evidence="3">DJ-1/PfpI domain-containing protein</fullName>
    </recommendedName>
</protein>
<comment type="caution">
    <text evidence="1">The sequence shown here is derived from an EMBL/GenBank/DDBJ whole genome shotgun (WGS) entry which is preliminary data.</text>
</comment>
<dbReference type="InterPro" id="IPR029062">
    <property type="entry name" value="Class_I_gatase-like"/>
</dbReference>
<dbReference type="SUPFAM" id="SSF52317">
    <property type="entry name" value="Class I glutamine amidotransferase-like"/>
    <property type="match status" value="1"/>
</dbReference>
<dbReference type="PANTHER" id="PTHR43068:SF1">
    <property type="entry name" value="SLR1854 PROTEIN"/>
    <property type="match status" value="1"/>
</dbReference>
<dbReference type="Proteomes" id="UP000029964">
    <property type="component" value="Unassembled WGS sequence"/>
</dbReference>
<evidence type="ECO:0000313" key="1">
    <source>
        <dbReference type="EMBL" id="KFH41485.1"/>
    </source>
</evidence>
<reference evidence="2" key="1">
    <citation type="journal article" date="2014" name="Genome Announc.">
        <title>Genome sequence and annotation of Acremonium chrysogenum, producer of the beta-lactam antibiotic cephalosporin C.</title>
        <authorList>
            <person name="Terfehr D."/>
            <person name="Dahlmann T.A."/>
            <person name="Specht T."/>
            <person name="Zadra I."/>
            <person name="Kuernsteiner H."/>
            <person name="Kueck U."/>
        </authorList>
    </citation>
    <scope>NUCLEOTIDE SEQUENCE [LARGE SCALE GENOMIC DNA]</scope>
    <source>
        <strain evidence="2">ATCC 11550 / CBS 779.69 / DSM 880 / IAM 14645 / JCM 23072 / IMI 49137</strain>
    </source>
</reference>
<evidence type="ECO:0000313" key="2">
    <source>
        <dbReference type="Proteomes" id="UP000029964"/>
    </source>
</evidence>
<sequence>MVKAIMLMADYGHDPTAKVHVFSETAIPYTTFQKAGFEVHFATETGKAPACDEKMLRGITQALLVLRSSDRYLAARTIPNKSSKGATSSVVQKYDSMAASHECKHPRAWTAPDFSLDSYDIVFLPGGHEKSVRQIIDSAAVQKLLADYYPKTKKPSNKAIGAVCHGVMALSKAKGEDGKSVLHGCVTTALPARFEQLAYWGTRAFLGDYYKTYGAGSEDVEASQRGTTADIEGRSFVVHDDNFNYVSARYPGDAEPMAEKLVSLVQKT</sequence>
<dbReference type="Gene3D" id="3.40.50.880">
    <property type="match status" value="1"/>
</dbReference>
<name>A0A086SWK3_HAPC1</name>
<dbReference type="OrthoDB" id="543156at2759"/>
<evidence type="ECO:0008006" key="3">
    <source>
        <dbReference type="Google" id="ProtNLM"/>
    </source>
</evidence>
<dbReference type="HOGENOM" id="CLU_072623_1_0_1"/>